<gene>
    <name evidence="1" type="ORF">V5R04_04395</name>
</gene>
<dbReference type="AlphaFoldDB" id="A0AAU7DYW7"/>
<dbReference type="EMBL" id="CP146203">
    <property type="protein sequence ID" value="XBH22470.1"/>
    <property type="molecule type" value="Genomic_DNA"/>
</dbReference>
<name>A0AAU7DYW7_9MICO</name>
<reference evidence="1" key="1">
    <citation type="submission" date="2024-02" db="EMBL/GenBank/DDBJ databases">
        <title>Tomenella chthoni gen. nov. sp. nov., a member of the family Jonesiaceae isolated from bat guano.</title>
        <authorList>
            <person name="Miller S.L."/>
            <person name="King J."/>
            <person name="Sankaranarayanan K."/>
            <person name="Lawson P.A."/>
        </authorList>
    </citation>
    <scope>NUCLEOTIDE SEQUENCE</scope>
    <source>
        <strain evidence="1">BS-20</strain>
    </source>
</reference>
<proteinExistence type="predicted"/>
<organism evidence="1">
    <name type="scientific">Jonesiaceae bacterium BS-20</name>
    <dbReference type="NCBI Taxonomy" id="3120821"/>
    <lineage>
        <taxon>Bacteria</taxon>
        <taxon>Bacillati</taxon>
        <taxon>Actinomycetota</taxon>
        <taxon>Actinomycetes</taxon>
        <taxon>Micrococcales</taxon>
        <taxon>Jonesiaceae</taxon>
    </lineage>
</organism>
<accession>A0AAU7DYW7</accession>
<protein>
    <submittedName>
        <fullName evidence="1">Uncharacterized protein</fullName>
    </submittedName>
</protein>
<evidence type="ECO:0000313" key="1">
    <source>
        <dbReference type="EMBL" id="XBH22470.1"/>
    </source>
</evidence>
<sequence length="50" mass="5212">MPQETQAGDEPISVLHLVTSTPRHVISVSGAVLSVLGVDDVSKINVQASE</sequence>